<dbReference type="AlphaFoldDB" id="A0A940WSF7"/>
<protein>
    <submittedName>
        <fullName evidence="1">Protein phosphatase 2C domain-containing protein</fullName>
    </submittedName>
</protein>
<keyword evidence="2" id="KW-1185">Reference proteome</keyword>
<evidence type="ECO:0000313" key="1">
    <source>
        <dbReference type="EMBL" id="MBP3951650.1"/>
    </source>
</evidence>
<dbReference type="EMBL" id="JAGKSQ010000004">
    <property type="protein sequence ID" value="MBP3951650.1"/>
    <property type="molecule type" value="Genomic_DNA"/>
</dbReference>
<comment type="caution">
    <text evidence="1">The sequence shown here is derived from an EMBL/GenBank/DDBJ whole genome shotgun (WGS) entry which is preliminary data.</text>
</comment>
<evidence type="ECO:0000313" key="2">
    <source>
        <dbReference type="Proteomes" id="UP000678228"/>
    </source>
</evidence>
<accession>A0A940WSF7</accession>
<sequence length="274" mass="31233">MNNKTGIYDYDWVGSQEDFVDDISVVKLNHIVLGRFGGNSSAGQDKNEDGCIVWINTDLGYEFSVVLDAHQTAESAELVVSTICSLKEDIKRILTFSTRQAFISLDKLLIRTFESKRFRDACKNIQGETAFLCAVRKEKFLWWFSVGDCLLLLNHPELSDLNEYQQNHRSFYEWIGNVNTFDLEVPCFSTGTKELRQGMNHIFLTTDGLVECPNVDFADPLKLFNQFQKSTNEQGVKALLKEIQDNHVRDSTTLLSWFVDIDIAGSYPSNRVSD</sequence>
<dbReference type="InterPro" id="IPR036457">
    <property type="entry name" value="PPM-type-like_dom_sf"/>
</dbReference>
<dbReference type="Gene3D" id="3.60.40.10">
    <property type="entry name" value="PPM-type phosphatase domain"/>
    <property type="match status" value="1"/>
</dbReference>
<gene>
    <name evidence="1" type="ORF">J7W16_10935</name>
</gene>
<dbReference type="Proteomes" id="UP000678228">
    <property type="component" value="Unassembled WGS sequence"/>
</dbReference>
<organism evidence="1 2">
    <name type="scientific">Halalkalibacter suaedae</name>
    <dbReference type="NCBI Taxonomy" id="2822140"/>
    <lineage>
        <taxon>Bacteria</taxon>
        <taxon>Bacillati</taxon>
        <taxon>Bacillota</taxon>
        <taxon>Bacilli</taxon>
        <taxon>Bacillales</taxon>
        <taxon>Bacillaceae</taxon>
        <taxon>Halalkalibacter</taxon>
    </lineage>
</organism>
<dbReference type="RefSeq" id="WP_210597348.1">
    <property type="nucleotide sequence ID" value="NZ_JAGKSQ010000004.1"/>
</dbReference>
<dbReference type="SUPFAM" id="SSF81606">
    <property type="entry name" value="PP2C-like"/>
    <property type="match status" value="1"/>
</dbReference>
<name>A0A940WSF7_9BACI</name>
<proteinExistence type="predicted"/>
<reference evidence="1" key="1">
    <citation type="submission" date="2021-03" db="EMBL/GenBank/DDBJ databases">
        <title>Bacillus suaedae sp. nov., isolated from Suaeda aralocaspica.</title>
        <authorList>
            <person name="Lei R.F.R."/>
        </authorList>
    </citation>
    <scope>NUCLEOTIDE SEQUENCE</scope>
    <source>
        <strain evidence="1">YZJH907-2</strain>
    </source>
</reference>